<gene>
    <name evidence="1" type="ORF">HA332_03050</name>
</gene>
<sequence>MEKDLYKVDEDYVEARVIECLSDLLLSIALWKDGYTRNSAGKAFSAVKALLSALIVVNEEKLLSLAKDDKEREWIKKKAHTVPTHSMYALAQMLKEIGIDVIQLVNYALDLHEYQYNGFEPGFSKYSRKEDVLKDLTTVIKETEKAVITYFPKVEIKEIYEKIDKALANLISQT</sequence>
<comment type="caution">
    <text evidence="1">The sequence shown here is derived from an EMBL/GenBank/DDBJ whole genome shotgun (WGS) entry which is preliminary data.</text>
</comment>
<reference evidence="1" key="1">
    <citation type="journal article" date="2020" name="bioRxiv">
        <title>A rank-normalized archaeal taxonomy based on genome phylogeny resolves widespread incomplete and uneven classifications.</title>
        <authorList>
            <person name="Rinke C."/>
            <person name="Chuvochina M."/>
            <person name="Mussig A.J."/>
            <person name="Chaumeil P.-A."/>
            <person name="Waite D.W."/>
            <person name="Whitman W.B."/>
            <person name="Parks D.H."/>
            <person name="Hugenholtz P."/>
        </authorList>
    </citation>
    <scope>NUCLEOTIDE SEQUENCE</scope>
    <source>
        <strain evidence="1">UBA8838</strain>
    </source>
</reference>
<dbReference type="Pfam" id="PF05942">
    <property type="entry name" value="PaREP1"/>
    <property type="match status" value="1"/>
</dbReference>
<accession>A0A832TFA2</accession>
<dbReference type="RefSeq" id="WP_010979822.1">
    <property type="nucleotide sequence ID" value="NZ_BAABQO010000013.1"/>
</dbReference>
<evidence type="ECO:0000313" key="2">
    <source>
        <dbReference type="Proteomes" id="UP000646844"/>
    </source>
</evidence>
<dbReference type="InterPro" id="IPR010268">
    <property type="entry name" value="PaREP1"/>
</dbReference>
<dbReference type="Proteomes" id="UP000646844">
    <property type="component" value="Unassembled WGS sequence"/>
</dbReference>
<evidence type="ECO:0000313" key="1">
    <source>
        <dbReference type="EMBL" id="HII73376.1"/>
    </source>
</evidence>
<proteinExistence type="predicted"/>
<organism evidence="1 2">
    <name type="scientific">Sulfurisphaera tokodaii</name>
    <dbReference type="NCBI Taxonomy" id="111955"/>
    <lineage>
        <taxon>Archaea</taxon>
        <taxon>Thermoproteota</taxon>
        <taxon>Thermoprotei</taxon>
        <taxon>Sulfolobales</taxon>
        <taxon>Sulfolobaceae</taxon>
        <taxon>Sulfurisphaera</taxon>
    </lineage>
</organism>
<dbReference type="EMBL" id="DUJO01000013">
    <property type="protein sequence ID" value="HII73376.1"/>
    <property type="molecule type" value="Genomic_DNA"/>
</dbReference>
<dbReference type="GeneID" id="1459809"/>
<dbReference type="OMA" id="ISPWTDK"/>
<evidence type="ECO:0008006" key="3">
    <source>
        <dbReference type="Google" id="ProtNLM"/>
    </source>
</evidence>
<name>A0A832TFA2_9CREN</name>
<protein>
    <recommendedName>
        <fullName evidence="3">Archaeal PaREP1/PaREP8 family protein</fullName>
    </recommendedName>
</protein>
<dbReference type="AlphaFoldDB" id="A0A832TFA2"/>